<proteinExistence type="predicted"/>
<dbReference type="AlphaFoldDB" id="A0A9D2AWT7"/>
<feature type="domain" description="Methyltransferase" evidence="2">
    <location>
        <begin position="41"/>
        <end position="136"/>
    </location>
</feature>
<gene>
    <name evidence="3" type="ORF">IAA28_10010</name>
</gene>
<organism evidence="3 4">
    <name type="scientific">Candidatus Lachnoclostridium stercoripullorum</name>
    <dbReference type="NCBI Taxonomy" id="2838635"/>
    <lineage>
        <taxon>Bacteria</taxon>
        <taxon>Bacillati</taxon>
        <taxon>Bacillota</taxon>
        <taxon>Clostridia</taxon>
        <taxon>Lachnospirales</taxon>
        <taxon>Lachnospiraceae</taxon>
    </lineage>
</organism>
<dbReference type="CDD" id="cd02440">
    <property type="entry name" value="AdoMet_MTases"/>
    <property type="match status" value="1"/>
</dbReference>
<dbReference type="PANTHER" id="PTHR43861">
    <property type="entry name" value="TRANS-ACONITATE 2-METHYLTRANSFERASE-RELATED"/>
    <property type="match status" value="1"/>
</dbReference>
<dbReference type="Gene3D" id="2.20.25.110">
    <property type="entry name" value="S-adenosyl-L-methionine-dependent methyltransferases"/>
    <property type="match status" value="1"/>
</dbReference>
<dbReference type="SUPFAM" id="SSF53335">
    <property type="entry name" value="S-adenosyl-L-methionine-dependent methyltransferases"/>
    <property type="match status" value="1"/>
</dbReference>
<reference evidence="3" key="1">
    <citation type="journal article" date="2021" name="PeerJ">
        <title>Extensive microbial diversity within the chicken gut microbiome revealed by metagenomics and culture.</title>
        <authorList>
            <person name="Gilroy R."/>
            <person name="Ravi A."/>
            <person name="Getino M."/>
            <person name="Pursley I."/>
            <person name="Horton D.L."/>
            <person name="Alikhan N.F."/>
            <person name="Baker D."/>
            <person name="Gharbi K."/>
            <person name="Hall N."/>
            <person name="Watson M."/>
            <person name="Adriaenssens E.M."/>
            <person name="Foster-Nyarko E."/>
            <person name="Jarju S."/>
            <person name="Secka A."/>
            <person name="Antonio M."/>
            <person name="Oren A."/>
            <person name="Chaudhuri R.R."/>
            <person name="La Ragione R."/>
            <person name="Hildebrand F."/>
            <person name="Pallen M.J."/>
        </authorList>
    </citation>
    <scope>NUCLEOTIDE SEQUENCE</scope>
    <source>
        <strain evidence="3">ChiGjej4B4-12881</strain>
    </source>
</reference>
<comment type="caution">
    <text evidence="3">The sequence shown here is derived from an EMBL/GenBank/DDBJ whole genome shotgun (WGS) entry which is preliminary data.</text>
</comment>
<dbReference type="Gene3D" id="3.40.50.150">
    <property type="entry name" value="Vaccinia Virus protein VP39"/>
    <property type="match status" value="1"/>
</dbReference>
<reference evidence="3" key="2">
    <citation type="submission" date="2021-04" db="EMBL/GenBank/DDBJ databases">
        <authorList>
            <person name="Gilroy R."/>
        </authorList>
    </citation>
    <scope>NUCLEOTIDE SEQUENCE</scope>
    <source>
        <strain evidence="3">ChiGjej4B4-12881</strain>
    </source>
</reference>
<dbReference type="Proteomes" id="UP000886780">
    <property type="component" value="Unassembled WGS sequence"/>
</dbReference>
<dbReference type="InterPro" id="IPR041698">
    <property type="entry name" value="Methyltransf_25"/>
</dbReference>
<evidence type="ECO:0000256" key="1">
    <source>
        <dbReference type="ARBA" id="ARBA00022679"/>
    </source>
</evidence>
<accession>A0A9D2AWT7</accession>
<keyword evidence="1" id="KW-0808">Transferase</keyword>
<dbReference type="GO" id="GO:0008168">
    <property type="term" value="F:methyltransferase activity"/>
    <property type="evidence" value="ECO:0007669"/>
    <property type="project" value="UniProtKB-KW"/>
</dbReference>
<keyword evidence="3" id="KW-0489">Methyltransferase</keyword>
<name>A0A9D2AWT7_9FIRM</name>
<sequence>MEAYSGFAEVYDLFMDNVPYGEWCRYLTGLLRDFGVEEGLVLDLGCGTGTMTELLAGAGYDMIGVDNSEEMLEMAAAKREASGRDILYLCQDMREFELYGTVRAVVSVCDSLNYILDTEDLTQVFRLVNNYLDPGGVFIFDLNTDYKYSQMGDETIAENREDGSFIWDNYYHREERINEYDLALFVREGGDGLYRKYEETHYQRAYLPEEIRRAGEEAGMEFVAFYDAFTKNSPRPDSERIYAVFREKGKKREEQ</sequence>
<dbReference type="InterPro" id="IPR029063">
    <property type="entry name" value="SAM-dependent_MTases_sf"/>
</dbReference>
<dbReference type="EMBL" id="DXEU01000182">
    <property type="protein sequence ID" value="HIX53122.1"/>
    <property type="molecule type" value="Genomic_DNA"/>
</dbReference>
<evidence type="ECO:0000313" key="3">
    <source>
        <dbReference type="EMBL" id="HIX53122.1"/>
    </source>
</evidence>
<dbReference type="GO" id="GO:0032259">
    <property type="term" value="P:methylation"/>
    <property type="evidence" value="ECO:0007669"/>
    <property type="project" value="UniProtKB-KW"/>
</dbReference>
<evidence type="ECO:0000313" key="4">
    <source>
        <dbReference type="Proteomes" id="UP000886780"/>
    </source>
</evidence>
<protein>
    <submittedName>
        <fullName evidence="3">Class I SAM-dependent methyltransferase</fullName>
    </submittedName>
</protein>
<dbReference type="Pfam" id="PF13649">
    <property type="entry name" value="Methyltransf_25"/>
    <property type="match status" value="1"/>
</dbReference>
<evidence type="ECO:0000259" key="2">
    <source>
        <dbReference type="Pfam" id="PF13649"/>
    </source>
</evidence>